<dbReference type="Pfam" id="PF13360">
    <property type="entry name" value="PQQ_2"/>
    <property type="match status" value="1"/>
</dbReference>
<dbReference type="Gene3D" id="2.140.10.10">
    <property type="entry name" value="Quinoprotein alcohol dehydrogenase-like superfamily"/>
    <property type="match status" value="1"/>
</dbReference>
<dbReference type="SUPFAM" id="SSF50998">
    <property type="entry name" value="Quinoprotein alcohol dehydrogenase-like"/>
    <property type="match status" value="1"/>
</dbReference>
<dbReference type="PANTHER" id="PTHR32303">
    <property type="entry name" value="QUINOPROTEIN ALCOHOL DEHYDROGENASE (CYTOCHROME C)"/>
    <property type="match status" value="1"/>
</dbReference>
<keyword evidence="7" id="KW-1185">Reference proteome</keyword>
<dbReference type="InterPro" id="IPR011047">
    <property type="entry name" value="Quinoprotein_ADH-like_sf"/>
</dbReference>
<keyword evidence="3" id="KW-0560">Oxidoreductase</keyword>
<evidence type="ECO:0000256" key="2">
    <source>
        <dbReference type="ARBA" id="ARBA00008156"/>
    </source>
</evidence>
<dbReference type="Gramene" id="KJB75771">
    <property type="protein sequence ID" value="KJB75771"/>
    <property type="gene ID" value="B456_012G056900"/>
</dbReference>
<evidence type="ECO:0000256" key="1">
    <source>
        <dbReference type="ARBA" id="ARBA00001931"/>
    </source>
</evidence>
<name>A0A0D2V287_GOSRA</name>
<evidence type="ECO:0000313" key="6">
    <source>
        <dbReference type="EMBL" id="KJB75771.1"/>
    </source>
</evidence>
<feature type="chain" id="PRO_5002269013" description="Pyrrolo-quinoline quinone repeat domain-containing protein" evidence="4">
    <location>
        <begin position="19"/>
        <end position="330"/>
    </location>
</feature>
<comment type="cofactor">
    <cofactor evidence="1">
        <name>pyrroloquinoline quinone</name>
        <dbReference type="ChEBI" id="CHEBI:58442"/>
    </cofactor>
</comment>
<dbReference type="Proteomes" id="UP000032304">
    <property type="component" value="Chromosome 12"/>
</dbReference>
<dbReference type="InterPro" id="IPR002372">
    <property type="entry name" value="PQQ_rpt_dom"/>
</dbReference>
<feature type="domain" description="Pyrrolo-quinoline quinone repeat" evidence="5">
    <location>
        <begin position="57"/>
        <end position="298"/>
    </location>
</feature>
<comment type="similarity">
    <text evidence="2">Belongs to the bacterial PQQ dehydrogenase family.</text>
</comment>
<proteinExistence type="inferred from homology"/>
<dbReference type="eggNOG" id="ENOG502QUFM">
    <property type="taxonomic scope" value="Eukaryota"/>
</dbReference>
<dbReference type="PANTHER" id="PTHR32303:SF10">
    <property type="entry name" value="OUTER MEMBRANE PROTEIN ASSEMBLY FACTOR BAMB"/>
    <property type="match status" value="1"/>
</dbReference>
<evidence type="ECO:0000256" key="4">
    <source>
        <dbReference type="SAM" id="SignalP"/>
    </source>
</evidence>
<dbReference type="EMBL" id="CM001751">
    <property type="protein sequence ID" value="KJB75771.1"/>
    <property type="molecule type" value="Genomic_DNA"/>
</dbReference>
<organism evidence="6 7">
    <name type="scientific">Gossypium raimondii</name>
    <name type="common">Peruvian cotton</name>
    <name type="synonym">Gossypium klotzschianum subsp. raimondii</name>
    <dbReference type="NCBI Taxonomy" id="29730"/>
    <lineage>
        <taxon>Eukaryota</taxon>
        <taxon>Viridiplantae</taxon>
        <taxon>Streptophyta</taxon>
        <taxon>Embryophyta</taxon>
        <taxon>Tracheophyta</taxon>
        <taxon>Spermatophyta</taxon>
        <taxon>Magnoliopsida</taxon>
        <taxon>eudicotyledons</taxon>
        <taxon>Gunneridae</taxon>
        <taxon>Pentapetalae</taxon>
        <taxon>rosids</taxon>
        <taxon>malvids</taxon>
        <taxon>Malvales</taxon>
        <taxon>Malvaceae</taxon>
        <taxon>Malvoideae</taxon>
        <taxon>Gossypium</taxon>
    </lineage>
</organism>
<dbReference type="STRING" id="29730.A0A0D2V287"/>
<dbReference type="InterPro" id="IPR018391">
    <property type="entry name" value="PQQ_b-propeller_rpt"/>
</dbReference>
<dbReference type="SMART" id="SM00564">
    <property type="entry name" value="PQQ"/>
    <property type="match status" value="3"/>
</dbReference>
<dbReference type="AlphaFoldDB" id="A0A0D2V287"/>
<gene>
    <name evidence="6" type="ORF">B456_012G056900</name>
</gene>
<evidence type="ECO:0000256" key="3">
    <source>
        <dbReference type="ARBA" id="ARBA00023002"/>
    </source>
</evidence>
<accession>A0A0D2V287</accession>
<evidence type="ECO:0000313" key="7">
    <source>
        <dbReference type="Proteomes" id="UP000032304"/>
    </source>
</evidence>
<reference evidence="6 7" key="1">
    <citation type="journal article" date="2012" name="Nature">
        <title>Repeated polyploidization of Gossypium genomes and the evolution of spinnable cotton fibres.</title>
        <authorList>
            <person name="Paterson A.H."/>
            <person name="Wendel J.F."/>
            <person name="Gundlach H."/>
            <person name="Guo H."/>
            <person name="Jenkins J."/>
            <person name="Jin D."/>
            <person name="Llewellyn D."/>
            <person name="Showmaker K.C."/>
            <person name="Shu S."/>
            <person name="Udall J."/>
            <person name="Yoo M.J."/>
            <person name="Byers R."/>
            <person name="Chen W."/>
            <person name="Doron-Faigenboim A."/>
            <person name="Duke M.V."/>
            <person name="Gong L."/>
            <person name="Grimwood J."/>
            <person name="Grover C."/>
            <person name="Grupp K."/>
            <person name="Hu G."/>
            <person name="Lee T.H."/>
            <person name="Li J."/>
            <person name="Lin L."/>
            <person name="Liu T."/>
            <person name="Marler B.S."/>
            <person name="Page J.T."/>
            <person name="Roberts A.W."/>
            <person name="Romanel E."/>
            <person name="Sanders W.S."/>
            <person name="Szadkowski E."/>
            <person name="Tan X."/>
            <person name="Tang H."/>
            <person name="Xu C."/>
            <person name="Wang J."/>
            <person name="Wang Z."/>
            <person name="Zhang D."/>
            <person name="Zhang L."/>
            <person name="Ashrafi H."/>
            <person name="Bedon F."/>
            <person name="Bowers J.E."/>
            <person name="Brubaker C.L."/>
            <person name="Chee P.W."/>
            <person name="Das S."/>
            <person name="Gingle A.R."/>
            <person name="Haigler C.H."/>
            <person name="Harker D."/>
            <person name="Hoffmann L.V."/>
            <person name="Hovav R."/>
            <person name="Jones D.C."/>
            <person name="Lemke C."/>
            <person name="Mansoor S."/>
            <person name="ur Rahman M."/>
            <person name="Rainville L.N."/>
            <person name="Rambani A."/>
            <person name="Reddy U.K."/>
            <person name="Rong J.K."/>
            <person name="Saranga Y."/>
            <person name="Scheffler B.E."/>
            <person name="Scheffler J.A."/>
            <person name="Stelly D.M."/>
            <person name="Triplett B.A."/>
            <person name="Van Deynze A."/>
            <person name="Vaslin M.F."/>
            <person name="Waghmare V.N."/>
            <person name="Walford S.A."/>
            <person name="Wright R.J."/>
            <person name="Zaki E.A."/>
            <person name="Zhang T."/>
            <person name="Dennis E.S."/>
            <person name="Mayer K.F."/>
            <person name="Peterson D.G."/>
            <person name="Rokhsar D.S."/>
            <person name="Wang X."/>
            <person name="Schmutz J."/>
        </authorList>
    </citation>
    <scope>NUCLEOTIDE SEQUENCE [LARGE SCALE GENOMIC DNA]</scope>
</reference>
<sequence length="330" mass="36767">MELVLSLCLLSLPASTTGKNNDVQDWLNHGGNMLNRRFADKETMISPETASRLRLKWKFNAGQDISPTHAIFDGTVYFPSWDGYIYAVKASNGGLVWKKKLQQLTGLNSTKAVSNIDPNITVSRTTPVIAYDLLIFGMSGPAYVVAVKRSNGELVWLTQLDKHPKAIITMSGTYYNGSVFFCYISSSYAPQLAKGSFVKLNARTGKILWRTYMLPNNLGQRGEYTGVAIWGSSLSIDIRRNHVYIGTGNLYSAPKNVRNCQERKNNRTDMPSTDECVEPENHSVSILALDLDTGKVKWFNQLGGYDVWFFACNNVPNPKCPPSPKLDADF</sequence>
<keyword evidence="4" id="KW-0732">Signal</keyword>
<protein>
    <recommendedName>
        <fullName evidence="5">Pyrrolo-quinoline quinone repeat domain-containing protein</fullName>
    </recommendedName>
</protein>
<evidence type="ECO:0000259" key="5">
    <source>
        <dbReference type="Pfam" id="PF13360"/>
    </source>
</evidence>
<dbReference type="GO" id="GO:0016491">
    <property type="term" value="F:oxidoreductase activity"/>
    <property type="evidence" value="ECO:0007669"/>
    <property type="project" value="UniProtKB-KW"/>
</dbReference>
<feature type="signal peptide" evidence="4">
    <location>
        <begin position="1"/>
        <end position="18"/>
    </location>
</feature>